<evidence type="ECO:0000256" key="2">
    <source>
        <dbReference type="ARBA" id="ARBA00022737"/>
    </source>
</evidence>
<dbReference type="SUPFAM" id="SSF48452">
    <property type="entry name" value="TPR-like"/>
    <property type="match status" value="1"/>
</dbReference>
<dbReference type="Proteomes" id="UP001152484">
    <property type="component" value="Unassembled WGS sequence"/>
</dbReference>
<protein>
    <recommendedName>
        <fullName evidence="8">Protein SULFUR DEFICIENCY-INDUCED 1</fullName>
    </recommendedName>
</protein>
<comment type="subcellular location">
    <subcellularLocation>
        <location evidence="1">Nucleus</location>
    </subcellularLocation>
</comment>
<keyword evidence="3" id="KW-0802">TPR repeat</keyword>
<organism evidence="6 7">
    <name type="scientific">Cuscuta europaea</name>
    <name type="common">European dodder</name>
    <dbReference type="NCBI Taxonomy" id="41803"/>
    <lineage>
        <taxon>Eukaryota</taxon>
        <taxon>Viridiplantae</taxon>
        <taxon>Streptophyta</taxon>
        <taxon>Embryophyta</taxon>
        <taxon>Tracheophyta</taxon>
        <taxon>Spermatophyta</taxon>
        <taxon>Magnoliopsida</taxon>
        <taxon>eudicotyledons</taxon>
        <taxon>Gunneridae</taxon>
        <taxon>Pentapetalae</taxon>
        <taxon>asterids</taxon>
        <taxon>lamiids</taxon>
        <taxon>Solanales</taxon>
        <taxon>Convolvulaceae</taxon>
        <taxon>Cuscuteae</taxon>
        <taxon>Cuscuta</taxon>
        <taxon>Cuscuta subgen. Cuscuta</taxon>
    </lineage>
</organism>
<dbReference type="GO" id="GO:0005634">
    <property type="term" value="C:nucleus"/>
    <property type="evidence" value="ECO:0007669"/>
    <property type="project" value="UniProtKB-SubCell"/>
</dbReference>
<keyword evidence="5" id="KW-0539">Nucleus</keyword>
<proteinExistence type="predicted"/>
<evidence type="ECO:0008006" key="8">
    <source>
        <dbReference type="Google" id="ProtNLM"/>
    </source>
</evidence>
<evidence type="ECO:0000256" key="4">
    <source>
        <dbReference type="ARBA" id="ARBA00023054"/>
    </source>
</evidence>
<sequence>MEWCSGREKMTIDATPKVPSGDGPYVRAKHAQLVEKDLEGAVVWFWKAINGGDRVGSALKDMAVVMKQLDRCEEAIEAIKSFRVLCPTQSQDSFDNVLLDLYKKCGKVDEQITLIKQKLRKIYQGKVFNGKPTKTARSHGKKFQVSVTQESARLLGSLGWAYMLKHDYITAEVVYRKAQMIDADCNKACNLVQCLIKQSRYDEARFFLEEMWKGSYPGSDEPKTITRMEELVSELELIRKLQPTYSVQSLPELDDDFFSGLDGVMSELGPLRSRRLPVFEEITPVRDQLAC</sequence>
<dbReference type="InterPro" id="IPR011990">
    <property type="entry name" value="TPR-like_helical_dom_sf"/>
</dbReference>
<dbReference type="OrthoDB" id="10258631at2759"/>
<dbReference type="Gene3D" id="1.25.40.10">
    <property type="entry name" value="Tetratricopeptide repeat domain"/>
    <property type="match status" value="1"/>
</dbReference>
<evidence type="ECO:0000256" key="5">
    <source>
        <dbReference type="ARBA" id="ARBA00023242"/>
    </source>
</evidence>
<name>A0A9P0YSI6_CUSEU</name>
<comment type="caution">
    <text evidence="6">The sequence shown here is derived from an EMBL/GenBank/DDBJ whole genome shotgun (WGS) entry which is preliminary data.</text>
</comment>
<evidence type="ECO:0000313" key="6">
    <source>
        <dbReference type="EMBL" id="CAH9073620.1"/>
    </source>
</evidence>
<gene>
    <name evidence="6" type="ORF">CEURO_LOCUS4879</name>
</gene>
<evidence type="ECO:0000256" key="3">
    <source>
        <dbReference type="ARBA" id="ARBA00022803"/>
    </source>
</evidence>
<keyword evidence="4" id="KW-0175">Coiled coil</keyword>
<keyword evidence="7" id="KW-1185">Reference proteome</keyword>
<dbReference type="AlphaFoldDB" id="A0A9P0YSI6"/>
<reference evidence="6" key="1">
    <citation type="submission" date="2022-07" db="EMBL/GenBank/DDBJ databases">
        <authorList>
            <person name="Macas J."/>
            <person name="Novak P."/>
            <person name="Neumann P."/>
        </authorList>
    </citation>
    <scope>NUCLEOTIDE SEQUENCE</scope>
</reference>
<dbReference type="EMBL" id="CAMAPE010000008">
    <property type="protein sequence ID" value="CAH9073620.1"/>
    <property type="molecule type" value="Genomic_DNA"/>
</dbReference>
<dbReference type="PANTHER" id="PTHR36326">
    <property type="entry name" value="PROTEIN POLLENLESS 3-LIKE 2"/>
    <property type="match status" value="1"/>
</dbReference>
<evidence type="ECO:0000256" key="1">
    <source>
        <dbReference type="ARBA" id="ARBA00004123"/>
    </source>
</evidence>
<dbReference type="PANTHER" id="PTHR36326:SF14">
    <property type="entry name" value="PROTEIN SULFUR DEFICIENCY-INDUCED 1"/>
    <property type="match status" value="1"/>
</dbReference>
<evidence type="ECO:0000313" key="7">
    <source>
        <dbReference type="Proteomes" id="UP001152484"/>
    </source>
</evidence>
<keyword evidence="2" id="KW-0677">Repeat</keyword>
<accession>A0A9P0YSI6</accession>
<dbReference type="InterPro" id="IPR044961">
    <property type="entry name" value="MS5/SDI1"/>
</dbReference>